<keyword evidence="5 6" id="KW-0472">Membrane</keyword>
<organism evidence="8 9">
    <name type="scientific">Romanomermis culicivorax</name>
    <name type="common">Nematode worm</name>
    <dbReference type="NCBI Taxonomy" id="13658"/>
    <lineage>
        <taxon>Eukaryota</taxon>
        <taxon>Metazoa</taxon>
        <taxon>Ecdysozoa</taxon>
        <taxon>Nematoda</taxon>
        <taxon>Enoplea</taxon>
        <taxon>Dorylaimia</taxon>
        <taxon>Mermithida</taxon>
        <taxon>Mermithoidea</taxon>
        <taxon>Mermithidae</taxon>
        <taxon>Romanomermis</taxon>
    </lineage>
</organism>
<dbReference type="PANTHER" id="PTHR21324:SF2">
    <property type="entry name" value="EG:22E5.9 PROTEIN"/>
    <property type="match status" value="1"/>
</dbReference>
<evidence type="ECO:0000259" key="7">
    <source>
        <dbReference type="Pfam" id="PF10277"/>
    </source>
</evidence>
<dbReference type="WBParaSite" id="nRc.2.0.1.t42005-RA">
    <property type="protein sequence ID" value="nRc.2.0.1.t42005-RA"/>
    <property type="gene ID" value="nRc.2.0.1.g42005"/>
</dbReference>
<protein>
    <submittedName>
        <fullName evidence="9">Gustatory receptor</fullName>
    </submittedName>
</protein>
<dbReference type="Pfam" id="PF10277">
    <property type="entry name" value="Frag1"/>
    <property type="match status" value="1"/>
</dbReference>
<name>A0A915KWV7_ROMCU</name>
<feature type="transmembrane region" description="Helical" evidence="6">
    <location>
        <begin position="224"/>
        <end position="248"/>
    </location>
</feature>
<feature type="domain" description="CWH43-like N-terminal" evidence="7">
    <location>
        <begin position="9"/>
        <end position="252"/>
    </location>
</feature>
<reference evidence="9" key="1">
    <citation type="submission" date="2022-11" db="UniProtKB">
        <authorList>
            <consortium name="WormBaseParasite"/>
        </authorList>
    </citation>
    <scope>IDENTIFICATION</scope>
</reference>
<evidence type="ECO:0000256" key="2">
    <source>
        <dbReference type="ARBA" id="ARBA00006565"/>
    </source>
</evidence>
<dbReference type="PANTHER" id="PTHR21324">
    <property type="entry name" value="FASTING-INDUCIBLE INTEGRAL MEMBRANE PROTEIN TM6P1-RELATED"/>
    <property type="match status" value="1"/>
</dbReference>
<evidence type="ECO:0000256" key="5">
    <source>
        <dbReference type="ARBA" id="ARBA00023136"/>
    </source>
</evidence>
<keyword evidence="3 6" id="KW-0812">Transmembrane</keyword>
<evidence type="ECO:0000256" key="4">
    <source>
        <dbReference type="ARBA" id="ARBA00022989"/>
    </source>
</evidence>
<keyword evidence="8" id="KW-1185">Reference proteome</keyword>
<evidence type="ECO:0000256" key="1">
    <source>
        <dbReference type="ARBA" id="ARBA00004127"/>
    </source>
</evidence>
<evidence type="ECO:0000313" key="8">
    <source>
        <dbReference type="Proteomes" id="UP000887565"/>
    </source>
</evidence>
<feature type="transmembrane region" description="Helical" evidence="6">
    <location>
        <begin position="141"/>
        <end position="166"/>
    </location>
</feature>
<sequence>MASRKLFRRYFVAVYNGHVASIFPYISDTGALPPESCIFAQLLNIGSLIGTIHRCITVYLRQRQLEEVQVTFRDARQKWTKRLNYAMACIGYLACLGISLVANFQEENVQVVHYIGALMAFLFGLIYGFGQTILSYVVDRFIVTICVAHLRFILTVMSALFFGLMFSHNMTAEKLTRGTPLPFVHRKSNETAELGSNKRDKRFLKINLEPNLRFHSWIIRAYNWYLVSAFSEWGFSITVILFFITFAVEFRKIIFHSPRVILHEKVTVNNKNNSNRTKITETEILNADQPISYKSIENQYSNLVSPTYSKMIRKVEDPERNSSFENQNRSDKYPEIRLPRVVHRKINNCMTIGPNFHSNQAMITPDRSSKYYRSFDYGEPFKRVHNHWMPPSNQRNLKKTKRTAYCRLTKQWRTTHENVNHPTSTVHEIKVLTFDECIYGSSHIFQLRQTKPFLAERNGTDHQQSKNQLLIRKYKCNFLKMIDGPPTEPNGTKIFLSFGKVMSIAFRTIAPKKYKVFH</sequence>
<keyword evidence="4 6" id="KW-1133">Transmembrane helix</keyword>
<evidence type="ECO:0000256" key="6">
    <source>
        <dbReference type="SAM" id="Phobius"/>
    </source>
</evidence>
<accession>A0A915KWV7</accession>
<evidence type="ECO:0000313" key="9">
    <source>
        <dbReference type="WBParaSite" id="nRc.2.0.1.t42005-RA"/>
    </source>
</evidence>
<evidence type="ECO:0000256" key="3">
    <source>
        <dbReference type="ARBA" id="ARBA00022692"/>
    </source>
</evidence>
<dbReference type="Proteomes" id="UP000887565">
    <property type="component" value="Unplaced"/>
</dbReference>
<comment type="subcellular location">
    <subcellularLocation>
        <location evidence="1">Endomembrane system</location>
        <topology evidence="1">Multi-pass membrane protein</topology>
    </subcellularLocation>
</comment>
<dbReference type="InterPro" id="IPR019402">
    <property type="entry name" value="CWH43_N"/>
</dbReference>
<proteinExistence type="inferred from homology"/>
<dbReference type="InterPro" id="IPR050911">
    <property type="entry name" value="DRAM/TMEM150_Autophagy_Mod"/>
</dbReference>
<dbReference type="GO" id="GO:0012505">
    <property type="term" value="C:endomembrane system"/>
    <property type="evidence" value="ECO:0007669"/>
    <property type="project" value="UniProtKB-SubCell"/>
</dbReference>
<dbReference type="AlphaFoldDB" id="A0A915KWV7"/>
<feature type="transmembrane region" description="Helical" evidence="6">
    <location>
        <begin position="111"/>
        <end position="129"/>
    </location>
</feature>
<comment type="similarity">
    <text evidence="2">Belongs to the DRAM/TMEM150 family.</text>
</comment>
<feature type="transmembrane region" description="Helical" evidence="6">
    <location>
        <begin position="83"/>
        <end position="105"/>
    </location>
</feature>